<dbReference type="eggNOG" id="COG2239">
    <property type="taxonomic scope" value="Bacteria"/>
</dbReference>
<evidence type="ECO:0000256" key="5">
    <source>
        <dbReference type="ARBA" id="ARBA00022842"/>
    </source>
</evidence>
<feature type="transmembrane region" description="Helical" evidence="9">
    <location>
        <begin position="381"/>
        <end position="404"/>
    </location>
</feature>
<dbReference type="GO" id="GO:0015095">
    <property type="term" value="F:magnesium ion transmembrane transporter activity"/>
    <property type="evidence" value="ECO:0007669"/>
    <property type="project" value="UniProtKB-UniRule"/>
</dbReference>
<protein>
    <recommendedName>
        <fullName evidence="9">Magnesium transporter MgtE</fullName>
    </recommendedName>
</protein>
<dbReference type="Pfam" id="PF00571">
    <property type="entry name" value="CBS"/>
    <property type="match status" value="2"/>
</dbReference>
<dbReference type="PANTHER" id="PTHR43773">
    <property type="entry name" value="MAGNESIUM TRANSPORTER MGTE"/>
    <property type="match status" value="1"/>
</dbReference>
<dbReference type="CDD" id="cd04606">
    <property type="entry name" value="CBS_pair_Mg_transporter"/>
    <property type="match status" value="1"/>
</dbReference>
<evidence type="ECO:0000313" key="12">
    <source>
        <dbReference type="Proteomes" id="UP000003806"/>
    </source>
</evidence>
<dbReference type="SUPFAM" id="SSF54631">
    <property type="entry name" value="CBS-domain pair"/>
    <property type="match status" value="1"/>
</dbReference>
<dbReference type="SUPFAM" id="SSF161093">
    <property type="entry name" value="MgtE membrane domain-like"/>
    <property type="match status" value="1"/>
</dbReference>
<dbReference type="InterPro" id="IPR006668">
    <property type="entry name" value="Mg_transptr_MgtE_intracell_dom"/>
</dbReference>
<dbReference type="STRING" id="885272.JonanDRAFT_0132"/>
<reference evidence="11 12" key="1">
    <citation type="submission" date="2011-11" db="EMBL/GenBank/DDBJ databases">
        <title>The Noncontiguous Finished genome of Jonquetella anthropi DSM 22815.</title>
        <authorList>
            <consortium name="US DOE Joint Genome Institute (JGI-PGF)"/>
            <person name="Lucas S."/>
            <person name="Copeland A."/>
            <person name="Lapidus A."/>
            <person name="Glavina del Rio T."/>
            <person name="Dalin E."/>
            <person name="Tice H."/>
            <person name="Bruce D."/>
            <person name="Goodwin L."/>
            <person name="Pitluck S."/>
            <person name="Peters L."/>
            <person name="Mikhailova N."/>
            <person name="Held B."/>
            <person name="Kyrpides N."/>
            <person name="Mavromatis K."/>
            <person name="Ivanova N."/>
            <person name="Markowitz V."/>
            <person name="Cheng J.-F."/>
            <person name="Hugenholtz P."/>
            <person name="Woyke T."/>
            <person name="Wu D."/>
            <person name="Gronow S."/>
            <person name="Wellnitz S."/>
            <person name="Brambilla E."/>
            <person name="Klenk H.-P."/>
            <person name="Eisen J.A."/>
        </authorList>
    </citation>
    <scope>NUCLEOTIDE SEQUENCE [LARGE SCALE GENOMIC DNA]</scope>
    <source>
        <strain evidence="11 12">DSM 22815</strain>
    </source>
</reference>
<keyword evidence="5 9" id="KW-0460">Magnesium</keyword>
<organism evidence="11 12">
    <name type="scientific">Jonquetella anthropi DSM 22815</name>
    <dbReference type="NCBI Taxonomy" id="885272"/>
    <lineage>
        <taxon>Bacteria</taxon>
        <taxon>Thermotogati</taxon>
        <taxon>Synergistota</taxon>
        <taxon>Synergistia</taxon>
        <taxon>Synergistales</taxon>
        <taxon>Dethiosulfovibrionaceae</taxon>
        <taxon>Jonquetella</taxon>
    </lineage>
</organism>
<dbReference type="Pfam" id="PF01769">
    <property type="entry name" value="MgtE"/>
    <property type="match status" value="1"/>
</dbReference>
<dbReference type="Gene3D" id="3.10.580.10">
    <property type="entry name" value="CBS-domain"/>
    <property type="match status" value="1"/>
</dbReference>
<keyword evidence="8" id="KW-0129">CBS domain</keyword>
<keyword evidence="6 9" id="KW-1133">Transmembrane helix</keyword>
<comment type="subunit">
    <text evidence="9">Homodimer.</text>
</comment>
<gene>
    <name evidence="11" type="ORF">JonanDRAFT_0132</name>
</gene>
<dbReference type="NCBIfam" id="TIGR00400">
    <property type="entry name" value="mgtE"/>
    <property type="match status" value="1"/>
</dbReference>
<feature type="transmembrane region" description="Helical" evidence="9">
    <location>
        <begin position="313"/>
        <end position="334"/>
    </location>
</feature>
<dbReference type="SMART" id="SM00924">
    <property type="entry name" value="MgtE_N"/>
    <property type="match status" value="1"/>
</dbReference>
<evidence type="ECO:0000256" key="4">
    <source>
        <dbReference type="ARBA" id="ARBA00022692"/>
    </source>
</evidence>
<dbReference type="HOGENOM" id="CLU_037408_2_2_0"/>
<accession>H0UM21</accession>
<dbReference type="SMART" id="SM00116">
    <property type="entry name" value="CBS"/>
    <property type="match status" value="2"/>
</dbReference>
<feature type="transmembrane region" description="Helical" evidence="9">
    <location>
        <begin position="355"/>
        <end position="375"/>
    </location>
</feature>
<dbReference type="Gene3D" id="1.10.357.20">
    <property type="entry name" value="SLC41 divalent cation transporters, integral membrane domain"/>
    <property type="match status" value="1"/>
</dbReference>
<evidence type="ECO:0000256" key="1">
    <source>
        <dbReference type="ARBA" id="ARBA00004141"/>
    </source>
</evidence>
<evidence type="ECO:0000256" key="2">
    <source>
        <dbReference type="ARBA" id="ARBA00009749"/>
    </source>
</evidence>
<keyword evidence="12" id="KW-1185">Reference proteome</keyword>
<dbReference type="SUPFAM" id="SSF158791">
    <property type="entry name" value="MgtE N-terminal domain-like"/>
    <property type="match status" value="1"/>
</dbReference>
<comment type="subcellular location">
    <subcellularLocation>
        <location evidence="9">Cell membrane</location>
        <topology evidence="9">Multi-pass membrane protein</topology>
    </subcellularLocation>
    <subcellularLocation>
        <location evidence="1">Membrane</location>
        <topology evidence="1">Multi-pass membrane protein</topology>
    </subcellularLocation>
</comment>
<dbReference type="InterPro" id="IPR036739">
    <property type="entry name" value="SLC41_membr_dom_sf"/>
</dbReference>
<dbReference type="PANTHER" id="PTHR43773:SF1">
    <property type="entry name" value="MAGNESIUM TRANSPORTER MGTE"/>
    <property type="match status" value="1"/>
</dbReference>
<comment type="similarity">
    <text evidence="2 9">Belongs to the SLC41A transporter family.</text>
</comment>
<dbReference type="OrthoDB" id="9790355at2"/>
<dbReference type="InterPro" id="IPR006667">
    <property type="entry name" value="SLC41_membr_dom"/>
</dbReference>
<sequence length="444" mass="48604">MAAPHRNNFRGVFERGDRETCVRMLNRLPSSMLKEELRHLHPRRALLLCSYLEPARFVALLKDLDRNERQRILSSATVKELGNLVLALPQTTIMTLLDELPARLTRDVVGALPVKVRREVEKALPWPAESVGLLMTKGWVQLLPTDSVKDAIGRIRTGAENRETARSCFVVDEDGQFVGSVPLEDIVLSDPDRPVMELLDPNPCQVSPLTPQDEAARIMSRYDRDVLPVVDGGRLIGLLTFDDVLDLIDQENAELFLQMGGLSSGEEQESPSILRQARRRLPCLLLCLVTGIMTTSLMKSFEEALSTVVALSFFIPLLVDTGGNTGSQASALVIRSMALGQMPDSTVWKVLVRELVTGLMLGLAMAAMAVGRAWMMGTQPPIWMVVASGMIAVVTLANAMGTLLPFAIRRMGFDPALLSGPLLSTIVDVAGLAVYLGIAARFLL</sequence>
<feature type="transmembrane region" description="Helical" evidence="9">
    <location>
        <begin position="281"/>
        <end position="301"/>
    </location>
</feature>
<evidence type="ECO:0000256" key="7">
    <source>
        <dbReference type="ARBA" id="ARBA00023136"/>
    </source>
</evidence>
<dbReference type="InterPro" id="IPR046342">
    <property type="entry name" value="CBS_dom_sf"/>
</dbReference>
<evidence type="ECO:0000259" key="10">
    <source>
        <dbReference type="PROSITE" id="PS51371"/>
    </source>
</evidence>
<dbReference type="PROSITE" id="PS51371">
    <property type="entry name" value="CBS"/>
    <property type="match status" value="2"/>
</dbReference>
<keyword evidence="9" id="KW-1003">Cell membrane</keyword>
<feature type="domain" description="CBS" evidence="10">
    <location>
        <begin position="135"/>
        <end position="198"/>
    </location>
</feature>
<dbReference type="Pfam" id="PF03448">
    <property type="entry name" value="MgtE_N"/>
    <property type="match status" value="1"/>
</dbReference>
<dbReference type="InterPro" id="IPR000644">
    <property type="entry name" value="CBS_dom"/>
</dbReference>
<evidence type="ECO:0000256" key="9">
    <source>
        <dbReference type="RuleBase" id="RU362011"/>
    </source>
</evidence>
<dbReference type="EMBL" id="CM001376">
    <property type="protein sequence ID" value="EHM12563.1"/>
    <property type="molecule type" value="Genomic_DNA"/>
</dbReference>
<keyword evidence="4 9" id="KW-0812">Transmembrane</keyword>
<dbReference type="GO" id="GO:0046872">
    <property type="term" value="F:metal ion binding"/>
    <property type="evidence" value="ECO:0007669"/>
    <property type="project" value="UniProtKB-KW"/>
</dbReference>
<evidence type="ECO:0000313" key="11">
    <source>
        <dbReference type="EMBL" id="EHM12563.1"/>
    </source>
</evidence>
<dbReference type="InterPro" id="IPR006669">
    <property type="entry name" value="MgtE_transporter"/>
</dbReference>
<evidence type="ECO:0000256" key="3">
    <source>
        <dbReference type="ARBA" id="ARBA00022448"/>
    </source>
</evidence>
<comment type="function">
    <text evidence="9">Acts as a magnesium transporter.</text>
</comment>
<dbReference type="Proteomes" id="UP000003806">
    <property type="component" value="Chromosome"/>
</dbReference>
<feature type="transmembrane region" description="Helical" evidence="9">
    <location>
        <begin position="416"/>
        <end position="438"/>
    </location>
</feature>
<keyword evidence="7 9" id="KW-0472">Membrane</keyword>
<keyword evidence="3 9" id="KW-0813">Transport</keyword>
<dbReference type="GO" id="GO:0005886">
    <property type="term" value="C:plasma membrane"/>
    <property type="evidence" value="ECO:0007669"/>
    <property type="project" value="UniProtKB-SubCell"/>
</dbReference>
<proteinExistence type="inferred from homology"/>
<evidence type="ECO:0000256" key="6">
    <source>
        <dbReference type="ARBA" id="ARBA00022989"/>
    </source>
</evidence>
<feature type="domain" description="CBS" evidence="10">
    <location>
        <begin position="199"/>
        <end position="254"/>
    </location>
</feature>
<evidence type="ECO:0000256" key="8">
    <source>
        <dbReference type="PROSITE-ProRule" id="PRU00703"/>
    </source>
</evidence>
<dbReference type="AlphaFoldDB" id="H0UM21"/>
<keyword evidence="9" id="KW-0479">Metal-binding</keyword>
<name>H0UM21_9BACT</name>